<dbReference type="AlphaFoldDB" id="A0A317L2E2"/>
<protein>
    <submittedName>
        <fullName evidence="1">Uncharacterized protein</fullName>
    </submittedName>
</protein>
<keyword evidence="2" id="KW-1185">Reference proteome</keyword>
<reference evidence="1 2" key="1">
    <citation type="submission" date="2018-05" db="EMBL/GenBank/DDBJ databases">
        <title>Genomic analysis of Gracilibacillus dipsosauri DD1 reveals novel features of a salt-tolerant amylase.</title>
        <authorList>
            <person name="Deutch C.E."/>
            <person name="Yang S."/>
        </authorList>
    </citation>
    <scope>NUCLEOTIDE SEQUENCE [LARGE SCALE GENOMIC DNA]</scope>
    <source>
        <strain evidence="1 2">DD1</strain>
    </source>
</reference>
<dbReference type="RefSeq" id="WP_054789219.1">
    <property type="nucleotide sequence ID" value="NZ_QGTD01000004.1"/>
</dbReference>
<sequence length="77" mass="9277">MKKMNFNGFTLKYHKSINVYVNDEMKQVIFISKNNDEIHGMLELDERNKIKIHPRWNVNFSVENTEIIIDVNYSEEE</sequence>
<comment type="caution">
    <text evidence="1">The sequence shown here is derived from an EMBL/GenBank/DDBJ whole genome shotgun (WGS) entry which is preliminary data.</text>
</comment>
<dbReference type="Proteomes" id="UP000245624">
    <property type="component" value="Unassembled WGS sequence"/>
</dbReference>
<name>A0A317L2E2_9BACI</name>
<gene>
    <name evidence="1" type="ORF">DLJ74_03570</name>
</gene>
<evidence type="ECO:0000313" key="1">
    <source>
        <dbReference type="EMBL" id="PWU70012.1"/>
    </source>
</evidence>
<dbReference type="EMBL" id="QGTD01000004">
    <property type="protein sequence ID" value="PWU70012.1"/>
    <property type="molecule type" value="Genomic_DNA"/>
</dbReference>
<accession>A0A317L2E2</accession>
<evidence type="ECO:0000313" key="2">
    <source>
        <dbReference type="Proteomes" id="UP000245624"/>
    </source>
</evidence>
<dbReference type="OrthoDB" id="2223053at2"/>
<proteinExistence type="predicted"/>
<organism evidence="1 2">
    <name type="scientific">Gracilibacillus dipsosauri</name>
    <dbReference type="NCBI Taxonomy" id="178340"/>
    <lineage>
        <taxon>Bacteria</taxon>
        <taxon>Bacillati</taxon>
        <taxon>Bacillota</taxon>
        <taxon>Bacilli</taxon>
        <taxon>Bacillales</taxon>
        <taxon>Bacillaceae</taxon>
        <taxon>Gracilibacillus</taxon>
    </lineage>
</organism>